<proteinExistence type="predicted"/>
<protein>
    <recommendedName>
        <fullName evidence="2">CD80-like immunoglobulin C2-set domain-containing protein</fullName>
    </recommendedName>
</protein>
<dbReference type="EMBL" id="JBJQND010000002">
    <property type="protein sequence ID" value="KAL3887589.1"/>
    <property type="molecule type" value="Genomic_DNA"/>
</dbReference>
<evidence type="ECO:0000256" key="1">
    <source>
        <dbReference type="ARBA" id="ARBA00023157"/>
    </source>
</evidence>
<feature type="non-terminal residue" evidence="3">
    <location>
        <position position="1"/>
    </location>
</feature>
<dbReference type="InterPro" id="IPR013162">
    <property type="entry name" value="CD80_C2-set"/>
</dbReference>
<dbReference type="Gene3D" id="2.60.40.10">
    <property type="entry name" value="Immunoglobulins"/>
    <property type="match status" value="1"/>
</dbReference>
<comment type="caution">
    <text evidence="3">The sequence shown here is derived from an EMBL/GenBank/DDBJ whole genome shotgun (WGS) entry which is preliminary data.</text>
</comment>
<dbReference type="InterPro" id="IPR013783">
    <property type="entry name" value="Ig-like_fold"/>
</dbReference>
<feature type="domain" description="CD80-like immunoglobulin C2-set" evidence="2">
    <location>
        <begin position="29"/>
        <end position="91"/>
    </location>
</feature>
<dbReference type="InterPro" id="IPR036179">
    <property type="entry name" value="Ig-like_dom_sf"/>
</dbReference>
<keyword evidence="1" id="KW-1015">Disulfide bond</keyword>
<sequence length="105" mass="11558">QVFTVTLEDSTGGPKVFNEGYPQTLKGNTSPSRPVPIIRWLLGNKIMTDNITTISITGGNELYVLKSEITLVLMRNSSNQKIRCEGFISGQETSPVSTEVIVDVW</sequence>
<keyword evidence="4" id="KW-1185">Reference proteome</keyword>
<reference evidence="3 4" key="1">
    <citation type="submission" date="2024-11" db="EMBL/GenBank/DDBJ databases">
        <title>Chromosome-level genome assembly of the freshwater bivalve Anodonta woodiana.</title>
        <authorList>
            <person name="Chen X."/>
        </authorList>
    </citation>
    <scope>NUCLEOTIDE SEQUENCE [LARGE SCALE GENOMIC DNA]</scope>
    <source>
        <strain evidence="3">MN2024</strain>
        <tissue evidence="3">Gills</tissue>
    </source>
</reference>
<organism evidence="3 4">
    <name type="scientific">Sinanodonta woodiana</name>
    <name type="common">Chinese pond mussel</name>
    <name type="synonym">Anodonta woodiana</name>
    <dbReference type="NCBI Taxonomy" id="1069815"/>
    <lineage>
        <taxon>Eukaryota</taxon>
        <taxon>Metazoa</taxon>
        <taxon>Spiralia</taxon>
        <taxon>Lophotrochozoa</taxon>
        <taxon>Mollusca</taxon>
        <taxon>Bivalvia</taxon>
        <taxon>Autobranchia</taxon>
        <taxon>Heteroconchia</taxon>
        <taxon>Palaeoheterodonta</taxon>
        <taxon>Unionida</taxon>
        <taxon>Unionoidea</taxon>
        <taxon>Unionidae</taxon>
        <taxon>Unioninae</taxon>
        <taxon>Sinanodonta</taxon>
    </lineage>
</organism>
<gene>
    <name evidence="3" type="ORF">ACJMK2_027528</name>
</gene>
<name>A0ABD3XMV2_SINWO</name>
<dbReference type="AlphaFoldDB" id="A0ABD3XMV2"/>
<feature type="non-terminal residue" evidence="3">
    <location>
        <position position="105"/>
    </location>
</feature>
<dbReference type="Proteomes" id="UP001634394">
    <property type="component" value="Unassembled WGS sequence"/>
</dbReference>
<evidence type="ECO:0000313" key="4">
    <source>
        <dbReference type="Proteomes" id="UP001634394"/>
    </source>
</evidence>
<accession>A0ABD3XMV2</accession>
<dbReference type="Pfam" id="PF08205">
    <property type="entry name" value="C2-set_2"/>
    <property type="match status" value="1"/>
</dbReference>
<evidence type="ECO:0000313" key="3">
    <source>
        <dbReference type="EMBL" id="KAL3887589.1"/>
    </source>
</evidence>
<dbReference type="SUPFAM" id="SSF48726">
    <property type="entry name" value="Immunoglobulin"/>
    <property type="match status" value="1"/>
</dbReference>
<evidence type="ECO:0000259" key="2">
    <source>
        <dbReference type="Pfam" id="PF08205"/>
    </source>
</evidence>